<evidence type="ECO:0000259" key="1">
    <source>
        <dbReference type="PROSITE" id="PS51063"/>
    </source>
</evidence>
<dbReference type="SUPFAM" id="SSF46785">
    <property type="entry name" value="Winged helix' DNA-binding domain"/>
    <property type="match status" value="1"/>
</dbReference>
<evidence type="ECO:0000313" key="3">
    <source>
        <dbReference type="Proteomes" id="UP000318717"/>
    </source>
</evidence>
<dbReference type="Gene3D" id="2.60.120.10">
    <property type="entry name" value="Jelly Rolls"/>
    <property type="match status" value="1"/>
</dbReference>
<dbReference type="GO" id="GO:0006355">
    <property type="term" value="P:regulation of DNA-templated transcription"/>
    <property type="evidence" value="ECO:0007669"/>
    <property type="project" value="InterPro"/>
</dbReference>
<dbReference type="OrthoDB" id="6213632at2"/>
<dbReference type="GO" id="GO:0003677">
    <property type="term" value="F:DNA binding"/>
    <property type="evidence" value="ECO:0007669"/>
    <property type="project" value="InterPro"/>
</dbReference>
<dbReference type="InterPro" id="IPR036390">
    <property type="entry name" value="WH_DNA-bd_sf"/>
</dbReference>
<feature type="domain" description="HTH crp-type" evidence="1">
    <location>
        <begin position="147"/>
        <end position="218"/>
    </location>
</feature>
<protein>
    <recommendedName>
        <fullName evidence="1">HTH crp-type domain-containing protein</fullName>
    </recommendedName>
</protein>
<gene>
    <name evidence="2" type="ORF">VIN01S_22950</name>
</gene>
<dbReference type="EMBL" id="BJLF01000010">
    <property type="protein sequence ID" value="GEA51491.1"/>
    <property type="molecule type" value="Genomic_DNA"/>
</dbReference>
<dbReference type="RefSeq" id="WP_141345886.1">
    <property type="nucleotide sequence ID" value="NZ_BJLF01000010.1"/>
</dbReference>
<reference evidence="2 3" key="1">
    <citation type="submission" date="2019-06" db="EMBL/GenBank/DDBJ databases">
        <title>Whole genome shotgun sequence of Vibrio inusitatus NBRC 102082.</title>
        <authorList>
            <person name="Hosoyama A."/>
            <person name="Uohara A."/>
            <person name="Ohji S."/>
            <person name="Ichikawa N."/>
        </authorList>
    </citation>
    <scope>NUCLEOTIDE SEQUENCE [LARGE SCALE GENOMIC DNA]</scope>
    <source>
        <strain evidence="2 3">NBRC 102082</strain>
    </source>
</reference>
<dbReference type="Pfam" id="PF13545">
    <property type="entry name" value="HTH_Crp_2"/>
    <property type="match status" value="1"/>
</dbReference>
<dbReference type="AlphaFoldDB" id="A0A4Y3HWZ2"/>
<accession>A0A4Y3HWZ2</accession>
<dbReference type="InterPro" id="IPR012318">
    <property type="entry name" value="HTH_CRP"/>
</dbReference>
<dbReference type="SMART" id="SM00419">
    <property type="entry name" value="HTH_CRP"/>
    <property type="match status" value="1"/>
</dbReference>
<proteinExistence type="predicted"/>
<organism evidence="2 3">
    <name type="scientific">Vibrio inusitatus NBRC 102082</name>
    <dbReference type="NCBI Taxonomy" id="1219070"/>
    <lineage>
        <taxon>Bacteria</taxon>
        <taxon>Pseudomonadati</taxon>
        <taxon>Pseudomonadota</taxon>
        <taxon>Gammaproteobacteria</taxon>
        <taxon>Vibrionales</taxon>
        <taxon>Vibrionaceae</taxon>
        <taxon>Vibrio</taxon>
    </lineage>
</organism>
<keyword evidence="3" id="KW-1185">Reference proteome</keyword>
<dbReference type="Proteomes" id="UP000318717">
    <property type="component" value="Unassembled WGS sequence"/>
</dbReference>
<dbReference type="PROSITE" id="PS51063">
    <property type="entry name" value="HTH_CRP_2"/>
    <property type="match status" value="1"/>
</dbReference>
<evidence type="ECO:0000313" key="2">
    <source>
        <dbReference type="EMBL" id="GEA51491.1"/>
    </source>
</evidence>
<comment type="caution">
    <text evidence="2">The sequence shown here is derived from an EMBL/GenBank/DDBJ whole genome shotgun (WGS) entry which is preliminary data.</text>
</comment>
<name>A0A4Y3HWZ2_9VIBR</name>
<sequence>MNSKIAWPCELPDSLTQALIASSIPLQGSDSLLQFAHQVLSGSTESINKGIAYISQGALSISFDSNHTQCSCAIIIGKNTWIDTEILSVSLQMGAIIEEIEPIEWLWFTESNILRLCSHEPLCYKLLHFYKLAFRKYWLRSQQISQHSKFIRVAYILLELSETITVKQGAVPLIVLSQDQLALMTGLSRPRVNEVLNEFRDEGVITLSRGRVYIDNKQQLIEKMPDGITFYQL</sequence>
<dbReference type="InterPro" id="IPR014710">
    <property type="entry name" value="RmlC-like_jellyroll"/>
</dbReference>